<accession>A0A4Q9HKI5</accession>
<evidence type="ECO:0000256" key="2">
    <source>
        <dbReference type="SAM" id="SignalP"/>
    </source>
</evidence>
<feature type="chain" id="PRO_5039568926" evidence="2">
    <location>
        <begin position="25"/>
        <end position="244"/>
    </location>
</feature>
<dbReference type="PROSITE" id="PS51257">
    <property type="entry name" value="PROKAR_LIPOPROTEIN"/>
    <property type="match status" value="1"/>
</dbReference>
<keyword evidence="5" id="KW-1185">Reference proteome</keyword>
<feature type="signal peptide" evidence="2">
    <location>
        <begin position="1"/>
        <end position="24"/>
    </location>
</feature>
<dbReference type="RefSeq" id="WP_131126171.1">
    <property type="nucleotide sequence ID" value="NZ_SIXH01000565.1"/>
</dbReference>
<dbReference type="EMBL" id="SIXH01000565">
    <property type="protein sequence ID" value="TBO55207.1"/>
    <property type="molecule type" value="Genomic_DNA"/>
</dbReference>
<evidence type="ECO:0000256" key="1">
    <source>
        <dbReference type="SAM" id="MobiDB-lite"/>
    </source>
</evidence>
<proteinExistence type="predicted"/>
<feature type="domain" description="DUF4232" evidence="3">
    <location>
        <begin position="111"/>
        <end position="228"/>
    </location>
</feature>
<evidence type="ECO:0000313" key="4">
    <source>
        <dbReference type="EMBL" id="TBO55207.1"/>
    </source>
</evidence>
<evidence type="ECO:0000313" key="5">
    <source>
        <dbReference type="Proteomes" id="UP000292452"/>
    </source>
</evidence>
<reference evidence="4 5" key="1">
    <citation type="submission" date="2019-02" db="EMBL/GenBank/DDBJ databases">
        <title>Draft Genome Sequence of Streptomyces sp. AM-2504, identified by 16S rRNA comparative analysis as a Streptomyces Kasugaensis strain.</title>
        <authorList>
            <person name="Napolioni V."/>
            <person name="Giuliodori A.M."/>
            <person name="Spurio R."/>
            <person name="Fabbretti A."/>
        </authorList>
    </citation>
    <scope>NUCLEOTIDE SEQUENCE [LARGE SCALE GENOMIC DNA]</scope>
    <source>
        <strain evidence="4 5">AM-2504</strain>
    </source>
</reference>
<evidence type="ECO:0000259" key="3">
    <source>
        <dbReference type="Pfam" id="PF14016"/>
    </source>
</evidence>
<feature type="compositionally biased region" description="Basic and acidic residues" evidence="1">
    <location>
        <begin position="72"/>
        <end position="83"/>
    </location>
</feature>
<dbReference type="Proteomes" id="UP000292452">
    <property type="component" value="Unassembled WGS sequence"/>
</dbReference>
<dbReference type="AlphaFoldDB" id="A0A4Q9HKI5"/>
<organism evidence="4 5">
    <name type="scientific">Streptomyces kasugaensis</name>
    <dbReference type="NCBI Taxonomy" id="1946"/>
    <lineage>
        <taxon>Bacteria</taxon>
        <taxon>Bacillati</taxon>
        <taxon>Actinomycetota</taxon>
        <taxon>Actinomycetes</taxon>
        <taxon>Kitasatosporales</taxon>
        <taxon>Streptomycetaceae</taxon>
        <taxon>Streptomyces</taxon>
    </lineage>
</organism>
<sequence length="244" mass="24046">MRTNHIRTTALAATALVAALSLTACQDKDTGDKDTGAAQVPSAAASAAGEAAAPESSADTGRNSAGTGSGHDSAKGSEAEAKSGKSGKSGSGSGTVRSSGSGDKSGYGQVCGANDISWSTRSESQAGGYILIMAKARPGITCSLPAALPVVAFGSDGTEAGPAEQSVGQQVTLSGGTIAYAGVNPKTTNNKNGKELKSIIVGVGKGDPNPVSLPVDAMTVDEPIVTNWHTSAKDAVPFDGVDSH</sequence>
<comment type="caution">
    <text evidence="4">The sequence shown here is derived from an EMBL/GenBank/DDBJ whole genome shotgun (WGS) entry which is preliminary data.</text>
</comment>
<dbReference type="Pfam" id="PF14016">
    <property type="entry name" value="DUF4232"/>
    <property type="match status" value="1"/>
</dbReference>
<feature type="region of interest" description="Disordered" evidence="1">
    <location>
        <begin position="30"/>
        <end position="105"/>
    </location>
</feature>
<protein>
    <submittedName>
        <fullName evidence="4">DUF4232 domain-containing protein</fullName>
    </submittedName>
</protein>
<keyword evidence="2" id="KW-0732">Signal</keyword>
<feature type="compositionally biased region" description="Low complexity" evidence="1">
    <location>
        <begin position="36"/>
        <end position="58"/>
    </location>
</feature>
<gene>
    <name evidence="4" type="ORF">EYS09_34470</name>
</gene>
<name>A0A4Q9HKI5_STRKA</name>
<dbReference type="InterPro" id="IPR025326">
    <property type="entry name" value="DUF4232"/>
</dbReference>